<feature type="domain" description="JmjC" evidence="4">
    <location>
        <begin position="96"/>
        <end position="236"/>
    </location>
</feature>
<comment type="caution">
    <text evidence="5">The sequence shown here is derived from an EMBL/GenBank/DDBJ whole genome shotgun (WGS) entry which is preliminary data.</text>
</comment>
<keyword evidence="2" id="KW-0479">Metal-binding</keyword>
<evidence type="ECO:0000256" key="1">
    <source>
        <dbReference type="ARBA" id="ARBA00001954"/>
    </source>
</evidence>
<sequence>MNFDDFLTKESVHSFFQDYWGKNFLHYGRSATALNIENPQNLLERILEQPRLRYPQVRVLCEGGALSPLLYTKSSQYGLDEEIDANKVLYFSRKPNTVKVENLASLLPEFRSWEAKLTKLFSSRITLNGYFSFGPSGGIPIHFDPHHIFAVQLYGQKKWSLGANQSQTFPHKAITFSEEAENLSMLELTLNAGDMLYLPPGRTHSVQTENISIHVAIGIHTPRCFQTIADLVDGIVESHPELRADQPFSVDDNGLMFRNLNKSEVQTICDLLISSVKNENLL</sequence>
<keyword evidence="6" id="KW-1185">Reference proteome</keyword>
<dbReference type="GO" id="GO:0046872">
    <property type="term" value="F:metal ion binding"/>
    <property type="evidence" value="ECO:0007669"/>
    <property type="project" value="UniProtKB-KW"/>
</dbReference>
<comment type="cofactor">
    <cofactor evidence="1">
        <name>Fe(2+)</name>
        <dbReference type="ChEBI" id="CHEBI:29033"/>
    </cofactor>
</comment>
<gene>
    <name evidence="5" type="ORF">DC094_19555</name>
</gene>
<dbReference type="Pfam" id="PF08007">
    <property type="entry name" value="JmjC_2"/>
    <property type="match status" value="1"/>
</dbReference>
<keyword evidence="3" id="KW-0408">Iron</keyword>
<dbReference type="PROSITE" id="PS51184">
    <property type="entry name" value="JMJC"/>
    <property type="match status" value="1"/>
</dbReference>
<dbReference type="OrthoDB" id="479699at2"/>
<dbReference type="SMART" id="SM00558">
    <property type="entry name" value="JmjC"/>
    <property type="match status" value="1"/>
</dbReference>
<evidence type="ECO:0000256" key="3">
    <source>
        <dbReference type="ARBA" id="ARBA00023004"/>
    </source>
</evidence>
<dbReference type="PANTHER" id="PTHR13096">
    <property type="entry name" value="MINA53 MYC INDUCED NUCLEAR ANTIGEN"/>
    <property type="match status" value="1"/>
</dbReference>
<evidence type="ECO:0000259" key="4">
    <source>
        <dbReference type="PROSITE" id="PS51184"/>
    </source>
</evidence>
<dbReference type="EMBL" id="QDDL01000012">
    <property type="protein sequence ID" value="PVZ64511.1"/>
    <property type="molecule type" value="Genomic_DNA"/>
</dbReference>
<evidence type="ECO:0000256" key="2">
    <source>
        <dbReference type="ARBA" id="ARBA00022723"/>
    </source>
</evidence>
<dbReference type="InterPro" id="IPR039994">
    <property type="entry name" value="NO66-like"/>
</dbReference>
<evidence type="ECO:0000313" key="5">
    <source>
        <dbReference type="EMBL" id="PVZ64511.1"/>
    </source>
</evidence>
<accession>A0A2V1GVT4</accession>
<dbReference type="SUPFAM" id="SSF51197">
    <property type="entry name" value="Clavaminate synthase-like"/>
    <property type="match status" value="1"/>
</dbReference>
<proteinExistence type="predicted"/>
<dbReference type="Gene3D" id="2.60.120.650">
    <property type="entry name" value="Cupin"/>
    <property type="match status" value="1"/>
</dbReference>
<dbReference type="Proteomes" id="UP000244906">
    <property type="component" value="Unassembled WGS sequence"/>
</dbReference>
<dbReference type="InterPro" id="IPR003347">
    <property type="entry name" value="JmjC_dom"/>
</dbReference>
<dbReference type="PANTHER" id="PTHR13096:SF8">
    <property type="entry name" value="RIBOSOMAL OXYGENASE 1"/>
    <property type="match status" value="1"/>
</dbReference>
<reference evidence="5 6" key="1">
    <citation type="submission" date="2018-04" db="EMBL/GenBank/DDBJ databases">
        <title>Thalassorhabdus spongiae gen. nov., sp. nov., isolated from a marine sponge in South-West Iceland.</title>
        <authorList>
            <person name="Knobloch S."/>
            <person name="Daussin A."/>
            <person name="Johannsson R."/>
            <person name="Marteinsson V.T."/>
        </authorList>
    </citation>
    <scope>NUCLEOTIDE SEQUENCE [LARGE SCALE GENOMIC DNA]</scope>
    <source>
        <strain evidence="5 6">Hp12</strain>
    </source>
</reference>
<dbReference type="RefSeq" id="WP_116688814.1">
    <property type="nucleotide sequence ID" value="NZ_CAWNYD010000012.1"/>
</dbReference>
<evidence type="ECO:0000313" key="6">
    <source>
        <dbReference type="Proteomes" id="UP000244906"/>
    </source>
</evidence>
<name>A0A2V1GVT4_9GAMM</name>
<organism evidence="5 6">
    <name type="scientific">Pelagibaculum spongiae</name>
    <dbReference type="NCBI Taxonomy" id="2080658"/>
    <lineage>
        <taxon>Bacteria</taxon>
        <taxon>Pseudomonadati</taxon>
        <taxon>Pseudomonadota</taxon>
        <taxon>Gammaproteobacteria</taxon>
        <taxon>Oceanospirillales</taxon>
        <taxon>Pelagibaculum</taxon>
    </lineage>
</organism>
<protein>
    <recommendedName>
        <fullName evidence="4">JmjC domain-containing protein</fullName>
    </recommendedName>
</protein>
<dbReference type="AlphaFoldDB" id="A0A2V1GVT4"/>